<dbReference type="SUPFAM" id="SSF53383">
    <property type="entry name" value="PLP-dependent transferases"/>
    <property type="match status" value="1"/>
</dbReference>
<evidence type="ECO:0000256" key="11">
    <source>
        <dbReference type="HAMAP-Rule" id="MF_01023"/>
    </source>
</evidence>
<dbReference type="UniPathway" id="UPA00031">
    <property type="reaction ID" value="UER00012"/>
</dbReference>
<keyword evidence="8 11" id="KW-0663">Pyridoxal phosphate</keyword>
<accession>D8ITA7</accession>
<keyword evidence="14" id="KW-1185">Reference proteome</keyword>
<evidence type="ECO:0000256" key="10">
    <source>
        <dbReference type="ARBA" id="ARBA00047481"/>
    </source>
</evidence>
<name>D8ITA7_HERSS</name>
<evidence type="ECO:0000256" key="9">
    <source>
        <dbReference type="ARBA" id="ARBA00023102"/>
    </source>
</evidence>
<evidence type="ECO:0000256" key="6">
    <source>
        <dbReference type="ARBA" id="ARBA00022605"/>
    </source>
</evidence>
<dbReference type="EMBL" id="CP002039">
    <property type="protein sequence ID" value="ADJ65537.1"/>
    <property type="molecule type" value="Genomic_DNA"/>
</dbReference>
<dbReference type="InterPro" id="IPR004839">
    <property type="entry name" value="Aminotransferase_I/II_large"/>
</dbReference>
<dbReference type="GO" id="GO:0030170">
    <property type="term" value="F:pyridoxal phosphate binding"/>
    <property type="evidence" value="ECO:0007669"/>
    <property type="project" value="InterPro"/>
</dbReference>
<gene>
    <name evidence="11 13" type="primary">hisC</name>
    <name evidence="13" type="ordered locus">Hsero_4067</name>
</gene>
<dbReference type="AlphaFoldDB" id="D8ITA7"/>
<dbReference type="KEGG" id="hse:Hsero_4067"/>
<dbReference type="InterPro" id="IPR015421">
    <property type="entry name" value="PyrdxlP-dep_Trfase_major"/>
</dbReference>
<evidence type="ECO:0000313" key="13">
    <source>
        <dbReference type="EMBL" id="ADJ65537.1"/>
    </source>
</evidence>
<organism evidence="13 14">
    <name type="scientific">Herbaspirillum seropedicae (strain SmR1)</name>
    <dbReference type="NCBI Taxonomy" id="757424"/>
    <lineage>
        <taxon>Bacteria</taxon>
        <taxon>Pseudomonadati</taxon>
        <taxon>Pseudomonadota</taxon>
        <taxon>Betaproteobacteria</taxon>
        <taxon>Burkholderiales</taxon>
        <taxon>Oxalobacteraceae</taxon>
        <taxon>Herbaspirillum</taxon>
    </lineage>
</organism>
<dbReference type="Proteomes" id="UP000000329">
    <property type="component" value="Chromosome"/>
</dbReference>
<dbReference type="Gene3D" id="3.90.1150.10">
    <property type="entry name" value="Aspartate Aminotransferase, domain 1"/>
    <property type="match status" value="1"/>
</dbReference>
<dbReference type="PANTHER" id="PTHR42885">
    <property type="entry name" value="HISTIDINOL-PHOSPHATE AMINOTRANSFERASE-RELATED"/>
    <property type="match status" value="1"/>
</dbReference>
<evidence type="ECO:0000256" key="2">
    <source>
        <dbReference type="ARBA" id="ARBA00005011"/>
    </source>
</evidence>
<dbReference type="NCBIfam" id="TIGR01141">
    <property type="entry name" value="hisC"/>
    <property type="match status" value="1"/>
</dbReference>
<dbReference type="eggNOG" id="COG0079">
    <property type="taxonomic scope" value="Bacteria"/>
</dbReference>
<keyword evidence="9 11" id="KW-0368">Histidine biosynthesis</keyword>
<dbReference type="EC" id="2.6.1.9" evidence="11"/>
<evidence type="ECO:0000256" key="1">
    <source>
        <dbReference type="ARBA" id="ARBA00001933"/>
    </source>
</evidence>
<dbReference type="InterPro" id="IPR015424">
    <property type="entry name" value="PyrdxlP-dep_Trfase"/>
</dbReference>
<dbReference type="PANTHER" id="PTHR42885:SF2">
    <property type="entry name" value="HISTIDINOL-PHOSPHATE AMINOTRANSFERASE"/>
    <property type="match status" value="1"/>
</dbReference>
<comment type="similarity">
    <text evidence="3 11">Belongs to the class-II pyridoxal-phosphate-dependent aminotransferase family. Histidinol-phosphate aminotransferase subfamily.</text>
</comment>
<dbReference type="InterPro" id="IPR015422">
    <property type="entry name" value="PyrdxlP-dep_Trfase_small"/>
</dbReference>
<feature type="modified residue" description="N6-(pyridoxal phosphate)lysine" evidence="11">
    <location>
        <position position="231"/>
    </location>
</feature>
<comment type="cofactor">
    <cofactor evidence="1 11">
        <name>pyridoxal 5'-phosphate</name>
        <dbReference type="ChEBI" id="CHEBI:597326"/>
    </cofactor>
</comment>
<dbReference type="Pfam" id="PF00155">
    <property type="entry name" value="Aminotran_1_2"/>
    <property type="match status" value="1"/>
</dbReference>
<evidence type="ECO:0000256" key="7">
    <source>
        <dbReference type="ARBA" id="ARBA00022679"/>
    </source>
</evidence>
<dbReference type="STRING" id="757424.Hsero_4067"/>
<comment type="subunit">
    <text evidence="4 11">Homodimer.</text>
</comment>
<dbReference type="GO" id="GO:0004400">
    <property type="term" value="F:histidinol-phosphate transaminase activity"/>
    <property type="evidence" value="ECO:0007669"/>
    <property type="project" value="UniProtKB-UniRule"/>
</dbReference>
<comment type="catalytic activity">
    <reaction evidence="10 11">
        <text>L-histidinol phosphate + 2-oxoglutarate = 3-(imidazol-4-yl)-2-oxopropyl phosphate + L-glutamate</text>
        <dbReference type="Rhea" id="RHEA:23744"/>
        <dbReference type="ChEBI" id="CHEBI:16810"/>
        <dbReference type="ChEBI" id="CHEBI:29985"/>
        <dbReference type="ChEBI" id="CHEBI:57766"/>
        <dbReference type="ChEBI" id="CHEBI:57980"/>
        <dbReference type="EC" id="2.6.1.9"/>
    </reaction>
</comment>
<evidence type="ECO:0000313" key="14">
    <source>
        <dbReference type="Proteomes" id="UP000000329"/>
    </source>
</evidence>
<reference evidence="13 14" key="1">
    <citation type="submission" date="2010-04" db="EMBL/GenBank/DDBJ databases">
        <title>The genome of Herbaspirillum seropedicae SmR1, an endophytic, nitrogen-fixing, plant-growth promoting beta-Proteobacteria.</title>
        <authorList>
            <person name="Pedrosa F.O."/>
            <person name="Monteiro R.A."/>
            <person name="Wassem R."/>
            <person name="Cruz L.M."/>
            <person name="Ayub R.A."/>
            <person name="Colauto N.B."/>
            <person name="Fernandez M.A."/>
            <person name="Fungaro M.H.P."/>
            <person name="Grisard E.C."/>
            <person name="Hungria M."/>
            <person name="Madeira H.M.F."/>
            <person name="Nodari R.O."/>
            <person name="Osaku C.A."/>
            <person name="Petzl-Erler M.L."/>
            <person name="Terenzi H."/>
            <person name="Vieira L.G.E."/>
            <person name="Almeida M.I.M."/>
            <person name="Alves L.R."/>
            <person name="Arantes O.M.N."/>
            <person name="Balsanelli E."/>
            <person name="Barcellos F.G."/>
            <person name="Baura V.A."/>
            <person name="Binde D.R."/>
            <person name="Campo R.J."/>
            <person name="Chubatsu L.S."/>
            <person name="Chueire L.M.O."/>
            <person name="Ciferri R.R."/>
            <person name="Correa L.C."/>
            <person name="da Conceicao Silva J.L."/>
            <person name="Dabul A.N.G."/>
            <person name="Dambros B.P."/>
            <person name="Faoro H."/>
            <person name="Favetti A."/>
            <person name="Friedermann G."/>
            <person name="Furlaneto M.C."/>
            <person name="Gasques L.S."/>
            <person name="Gimenes C.C.T."/>
            <person name="Gioppo N.M.R."/>
            <person name="Glienke-Blanco C."/>
            <person name="Godoy L.P."/>
            <person name="Guerra M.P."/>
            <person name="Karp S."/>
            <person name="Kava-Cordeiro V."/>
            <person name="Margarido V.P."/>
            <person name="Mathioni S.M."/>
            <person name="Menck-Soares M.A."/>
            <person name="Murace N.K."/>
            <person name="Nicolas M.F."/>
            <person name="Oliveira C.E.C."/>
            <person name="Pagnan N.A.B."/>
            <person name="Pamphile J.A."/>
            <person name="Patussi E.V."/>
            <person name="Pereira L.F.P."/>
            <person name="Pereira-Ferrari L."/>
            <person name="Pinto F.G.S."/>
            <person name="Precoma C."/>
            <person name="Prioli A.J."/>
            <person name="Prioli S.M.A.P."/>
            <person name="Raittz R.T."/>
            <person name="Ramos H.J.O."/>
            <person name="Ribeiro E.M.S.F."/>
            <person name="Rigo L.U."/>
            <person name="Rocha C.L.M.S.C."/>
            <person name="Rocha S.N."/>
            <person name="Santos K."/>
            <person name="Satori D."/>
            <person name="Silva A.G."/>
            <person name="Simao R.C.G."/>
            <person name="Soares M.A.M."/>
            <person name="Souza E.M."/>
            <person name="Steffens M.B.R."/>
            <person name="Steindel M."/>
            <person name="Tadra-Sfeir M.Z."/>
            <person name="Takahashi E.K."/>
            <person name="Torres R.A."/>
            <person name="Valle J.S."/>
            <person name="Vernal J.I."/>
            <person name="Vilas-Boas L.A."/>
            <person name="Watanabe M.A.E."/>
            <person name="Weiss V.A."/>
            <person name="Yates M.A."/>
            <person name="Souza E.M."/>
        </authorList>
    </citation>
    <scope>NUCLEOTIDE SEQUENCE [LARGE SCALE GENOMIC DNA]</scope>
    <source>
        <strain evidence="13 14">SmR1</strain>
    </source>
</reference>
<dbReference type="GO" id="GO:0000105">
    <property type="term" value="P:L-histidine biosynthetic process"/>
    <property type="evidence" value="ECO:0007669"/>
    <property type="project" value="UniProtKB-UniRule"/>
</dbReference>
<dbReference type="RefSeq" id="WP_013235996.1">
    <property type="nucleotide sequence ID" value="NC_014323.1"/>
</dbReference>
<dbReference type="GeneID" id="29391562"/>
<keyword evidence="7 11" id="KW-0808">Transferase</keyword>
<dbReference type="HOGENOM" id="CLU_017584_3_1_4"/>
<evidence type="ECO:0000256" key="4">
    <source>
        <dbReference type="ARBA" id="ARBA00011738"/>
    </source>
</evidence>
<dbReference type="HAMAP" id="MF_01023">
    <property type="entry name" value="HisC_aminotrans_2"/>
    <property type="match status" value="1"/>
</dbReference>
<dbReference type="CDD" id="cd00609">
    <property type="entry name" value="AAT_like"/>
    <property type="match status" value="1"/>
</dbReference>
<sequence>MKPSVPKPEPESIDQLIANVIRPVVRGWQSYHVPSAEGMVKLDAMENPYLLPAELREQLAQRLAALELNRYPVPSYTALKAAICKGLGVPAGYDVLLGNGSDELITLLSVACAQPGRTILAPEPGFVMYGVSAKMAGLEYVGVPLCADLSLDLPAMLAAMEAHKPVITWLGYPNNPTGTLYEMADVLRIVEAAAPYGLVVVDEAYQPFAASTLMPALPQHNNLVLMRTVSKLGLAGIRLGYLSAAPALLRELDKVRPPYNVNVLTEAAALFMLEHLDVLQAQAARLRQARSALAAELAALDGVQVFPSAANFLLIRVPDADKVCASLLAHRVLVKNAGRMHVLLQNCLRITVSSDKENAMFLAALKTALREL</sequence>
<feature type="domain" description="Aminotransferase class I/classII large" evidence="12">
    <location>
        <begin position="39"/>
        <end position="365"/>
    </location>
</feature>
<proteinExistence type="inferred from homology"/>
<evidence type="ECO:0000256" key="5">
    <source>
        <dbReference type="ARBA" id="ARBA00022576"/>
    </source>
</evidence>
<keyword evidence="6 11" id="KW-0028">Amino-acid biosynthesis</keyword>
<comment type="pathway">
    <text evidence="2 11">Amino-acid biosynthesis; L-histidine biosynthesis; L-histidine from 5-phospho-alpha-D-ribose 1-diphosphate: step 7/9.</text>
</comment>
<evidence type="ECO:0000256" key="8">
    <source>
        <dbReference type="ARBA" id="ARBA00022898"/>
    </source>
</evidence>
<dbReference type="Gene3D" id="3.40.640.10">
    <property type="entry name" value="Type I PLP-dependent aspartate aminotransferase-like (Major domain)"/>
    <property type="match status" value="1"/>
</dbReference>
<protein>
    <recommendedName>
        <fullName evidence="11">Histidinol-phosphate aminotransferase</fullName>
        <ecNumber evidence="11">2.6.1.9</ecNumber>
    </recommendedName>
    <alternativeName>
        <fullName evidence="11">Imidazole acetol-phosphate transaminase</fullName>
    </alternativeName>
</protein>
<evidence type="ECO:0000259" key="12">
    <source>
        <dbReference type="Pfam" id="PF00155"/>
    </source>
</evidence>
<keyword evidence="5 11" id="KW-0032">Aminotransferase</keyword>
<evidence type="ECO:0000256" key="3">
    <source>
        <dbReference type="ARBA" id="ARBA00007970"/>
    </source>
</evidence>
<dbReference type="OrthoDB" id="9813612at2"/>
<dbReference type="InterPro" id="IPR005861">
    <property type="entry name" value="HisP_aminotrans"/>
</dbReference>